<keyword evidence="2" id="KW-1185">Reference proteome</keyword>
<dbReference type="Proteomes" id="UP000243217">
    <property type="component" value="Unassembled WGS sequence"/>
</dbReference>
<dbReference type="PROSITE" id="PS51221">
    <property type="entry name" value="TTL"/>
    <property type="match status" value="1"/>
</dbReference>
<proteinExistence type="predicted"/>
<dbReference type="InterPro" id="IPR004344">
    <property type="entry name" value="TTL/TTLL_fam"/>
</dbReference>
<gene>
    <name evidence="1" type="ORF">THRCLA_07947</name>
</gene>
<dbReference type="Pfam" id="PF03133">
    <property type="entry name" value="TTL"/>
    <property type="match status" value="1"/>
</dbReference>
<dbReference type="Gene3D" id="2.60.120.260">
    <property type="entry name" value="Galactose-binding domain-like"/>
    <property type="match status" value="1"/>
</dbReference>
<comment type="caution">
    <text evidence="1">The sequence shown here is derived from an EMBL/GenBank/DDBJ whole genome shotgun (WGS) entry which is preliminary data.</text>
</comment>
<protein>
    <submittedName>
        <fullName evidence="1">Uncharacterized protein</fullName>
    </submittedName>
</protein>
<evidence type="ECO:0000313" key="1">
    <source>
        <dbReference type="EMBL" id="OQR95354.1"/>
    </source>
</evidence>
<accession>A0A1V9ZBJ2</accession>
<reference evidence="1 2" key="1">
    <citation type="journal article" date="2014" name="Genome Biol. Evol.">
        <title>The secreted proteins of Achlya hypogyna and Thraustotheca clavata identify the ancestral oomycete secretome and reveal gene acquisitions by horizontal gene transfer.</title>
        <authorList>
            <person name="Misner I."/>
            <person name="Blouin N."/>
            <person name="Leonard G."/>
            <person name="Richards T.A."/>
            <person name="Lane C.E."/>
        </authorList>
    </citation>
    <scope>NUCLEOTIDE SEQUENCE [LARGE SCALE GENOMIC DNA]</scope>
    <source>
        <strain evidence="1 2">ATCC 34112</strain>
    </source>
</reference>
<sequence length="221" mass="25131">MYRFDFVVEDNGKPWLMEVNQSPNLLGKHFKVGCDHMMKYNTIHDLLYMLGVTAPGEPSVTVPQLSEEECIEKCSNLEEVWDVACWRCPGWFTENEANTLLEGATEYARRTKFSLVYPTVDDGYSKFVSGGLTAHDKAFQRFVKSIQEKPEAISYFQPELCTNRRQCNWHGDCVNGGCTCDSGYDGNNCSIYTGNKRHMQDNVVNPNGVNQPNFNSSYNFV</sequence>
<dbReference type="Gene3D" id="3.30.470.20">
    <property type="entry name" value="ATP-grasp fold, B domain"/>
    <property type="match status" value="1"/>
</dbReference>
<dbReference type="AlphaFoldDB" id="A0A1V9ZBJ2"/>
<evidence type="ECO:0000313" key="2">
    <source>
        <dbReference type="Proteomes" id="UP000243217"/>
    </source>
</evidence>
<dbReference type="EMBL" id="JNBS01002126">
    <property type="protein sequence ID" value="OQR95354.1"/>
    <property type="molecule type" value="Genomic_DNA"/>
</dbReference>
<dbReference type="OrthoDB" id="202825at2759"/>
<name>A0A1V9ZBJ2_9STRA</name>
<organism evidence="1 2">
    <name type="scientific">Thraustotheca clavata</name>
    <dbReference type="NCBI Taxonomy" id="74557"/>
    <lineage>
        <taxon>Eukaryota</taxon>
        <taxon>Sar</taxon>
        <taxon>Stramenopiles</taxon>
        <taxon>Oomycota</taxon>
        <taxon>Saprolegniomycetes</taxon>
        <taxon>Saprolegniales</taxon>
        <taxon>Achlyaceae</taxon>
        <taxon>Thraustotheca</taxon>
    </lineage>
</organism>